<evidence type="ECO:0000313" key="4">
    <source>
        <dbReference type="Proteomes" id="UP000886803"/>
    </source>
</evidence>
<gene>
    <name evidence="3" type="ORF">H9945_01600</name>
</gene>
<dbReference type="PANTHER" id="PTHR30575:SF3">
    <property type="entry name" value="PEPTIDASE M20 DIMERISATION DOMAIN-CONTAINING PROTEIN"/>
    <property type="match status" value="1"/>
</dbReference>
<dbReference type="InterPro" id="IPR017144">
    <property type="entry name" value="Xaa-Arg_dipeptidase"/>
</dbReference>
<dbReference type="Gene3D" id="3.40.630.10">
    <property type="entry name" value="Zn peptidases"/>
    <property type="match status" value="1"/>
</dbReference>
<dbReference type="Pfam" id="PF07687">
    <property type="entry name" value="M20_dimer"/>
    <property type="match status" value="1"/>
</dbReference>
<dbReference type="GO" id="GO:0046657">
    <property type="term" value="P:folic acid catabolic process"/>
    <property type="evidence" value="ECO:0007669"/>
    <property type="project" value="TreeGrafter"/>
</dbReference>
<reference evidence="3" key="2">
    <citation type="submission" date="2021-04" db="EMBL/GenBank/DDBJ databases">
        <authorList>
            <person name="Gilroy R."/>
        </authorList>
    </citation>
    <scope>NUCLEOTIDE SEQUENCE</scope>
    <source>
        <strain evidence="3">ChiBcec8-13705</strain>
    </source>
</reference>
<reference evidence="3" key="1">
    <citation type="journal article" date="2021" name="PeerJ">
        <title>Extensive microbial diversity within the chicken gut microbiome revealed by metagenomics and culture.</title>
        <authorList>
            <person name="Gilroy R."/>
            <person name="Ravi A."/>
            <person name="Getino M."/>
            <person name="Pursley I."/>
            <person name="Horton D.L."/>
            <person name="Alikhan N.F."/>
            <person name="Baker D."/>
            <person name="Gharbi K."/>
            <person name="Hall N."/>
            <person name="Watson M."/>
            <person name="Adriaenssens E.M."/>
            <person name="Foster-Nyarko E."/>
            <person name="Jarju S."/>
            <person name="Secka A."/>
            <person name="Antonio M."/>
            <person name="Oren A."/>
            <person name="Chaudhuri R.R."/>
            <person name="La Ragione R."/>
            <person name="Hildebrand F."/>
            <person name="Pallen M.J."/>
        </authorList>
    </citation>
    <scope>NUCLEOTIDE SEQUENCE</scope>
    <source>
        <strain evidence="3">ChiBcec8-13705</strain>
    </source>
</reference>
<comment type="caution">
    <text evidence="3">The sequence shown here is derived from an EMBL/GenBank/DDBJ whole genome shotgun (WGS) entry which is preliminary data.</text>
</comment>
<name>A0A9D2M5T7_9FIRM</name>
<evidence type="ECO:0000256" key="1">
    <source>
        <dbReference type="PIRNR" id="PIRNR037226"/>
    </source>
</evidence>
<protein>
    <recommendedName>
        <fullName evidence="1">Peptidase M20 domain-containing protein 2</fullName>
    </recommendedName>
</protein>
<sequence length="440" mass="46471">MSGADTGALKREACQAIDAAADELIAFGEDIFRHPELGFKEDRTGQKVAGAFAALRLQGLARPGRTGVKGWLPAGRPGPRIAILGELDAVISPQHPFADPVTGAAHACGHHAQLAAMLGAAAGLRAVAPQLAGAVCFLAAPAEEYIEIGYRSALRREGKLQYLGGKQQLIAEGAFDDIDLAMMVHAETDTKGAHVVTRGPAGGFIGKNVRFIGREAHAGGAPWLGVNALNAASLAIQAIHAQRETFRDCDAVRVHPILTKGGDLVNTVPADVRMESYVRAASLDAMRDANAKVNRAVRGAAYAIGAEAEIEDMPGYLPLRQNAPLSNLFAQNARTLLPDACIEQGLPFCGSTDMGDLSYLMPVIQPTVSGFSGALHSREFAVTDKALAYLVPAKLLAMTAIDLLAGDAAIAQRICRDFPRKTIAAYRQLWDDLLCEADAL</sequence>
<dbReference type="PIRSF" id="PIRSF037226">
    <property type="entry name" value="Amidohydrolase_ACY1L2_prd"/>
    <property type="match status" value="1"/>
</dbReference>
<dbReference type="InterPro" id="IPR002933">
    <property type="entry name" value="Peptidase_M20"/>
</dbReference>
<dbReference type="PANTHER" id="PTHR30575">
    <property type="entry name" value="PEPTIDASE M20"/>
    <property type="match status" value="1"/>
</dbReference>
<dbReference type="InterPro" id="IPR011650">
    <property type="entry name" value="Peptidase_M20_dimer"/>
</dbReference>
<dbReference type="InterPro" id="IPR036264">
    <property type="entry name" value="Bact_exopeptidase_dim_dom"/>
</dbReference>
<dbReference type="SUPFAM" id="SSF53187">
    <property type="entry name" value="Zn-dependent exopeptidases"/>
    <property type="match status" value="1"/>
</dbReference>
<evidence type="ECO:0000259" key="2">
    <source>
        <dbReference type="Pfam" id="PF07687"/>
    </source>
</evidence>
<evidence type="ECO:0000313" key="3">
    <source>
        <dbReference type="EMBL" id="HJB41176.1"/>
    </source>
</evidence>
<accession>A0A9D2M5T7</accession>
<dbReference type="Proteomes" id="UP000886803">
    <property type="component" value="Unassembled WGS sequence"/>
</dbReference>
<dbReference type="InterPro" id="IPR017439">
    <property type="entry name" value="Amidohydrolase"/>
</dbReference>
<proteinExistence type="inferred from homology"/>
<organism evidence="3 4">
    <name type="scientific">Candidatus Gemmiger avicola</name>
    <dbReference type="NCBI Taxonomy" id="2838605"/>
    <lineage>
        <taxon>Bacteria</taxon>
        <taxon>Bacillati</taxon>
        <taxon>Bacillota</taxon>
        <taxon>Clostridia</taxon>
        <taxon>Eubacteriales</taxon>
        <taxon>Gemmiger</taxon>
    </lineage>
</organism>
<dbReference type="NCBIfam" id="TIGR01891">
    <property type="entry name" value="amidohydrolases"/>
    <property type="match status" value="1"/>
</dbReference>
<dbReference type="GO" id="GO:0071713">
    <property type="term" value="F:para-aminobenzoyl-glutamate hydrolase activity"/>
    <property type="evidence" value="ECO:0007669"/>
    <property type="project" value="TreeGrafter"/>
</dbReference>
<dbReference type="GO" id="GO:0016805">
    <property type="term" value="F:dipeptidase activity"/>
    <property type="evidence" value="ECO:0007669"/>
    <property type="project" value="InterPro"/>
</dbReference>
<comment type="similarity">
    <text evidence="1">Belongs to the peptidase M20A family.</text>
</comment>
<dbReference type="Gene3D" id="3.30.70.360">
    <property type="match status" value="1"/>
</dbReference>
<dbReference type="AlphaFoldDB" id="A0A9D2M5T7"/>
<dbReference type="Pfam" id="PF01546">
    <property type="entry name" value="Peptidase_M20"/>
    <property type="match status" value="1"/>
</dbReference>
<dbReference type="GO" id="GO:0005737">
    <property type="term" value="C:cytoplasm"/>
    <property type="evidence" value="ECO:0007669"/>
    <property type="project" value="TreeGrafter"/>
</dbReference>
<feature type="domain" description="Peptidase M20 dimerisation" evidence="2">
    <location>
        <begin position="203"/>
        <end position="299"/>
    </location>
</feature>
<dbReference type="SUPFAM" id="SSF55031">
    <property type="entry name" value="Bacterial exopeptidase dimerisation domain"/>
    <property type="match status" value="1"/>
</dbReference>
<dbReference type="EMBL" id="DWYG01000016">
    <property type="protein sequence ID" value="HJB41176.1"/>
    <property type="molecule type" value="Genomic_DNA"/>
</dbReference>
<dbReference type="InterPro" id="IPR052030">
    <property type="entry name" value="Peptidase_M20/M20A_hydrolases"/>
</dbReference>